<proteinExistence type="predicted"/>
<keyword evidence="2" id="KW-1185">Reference proteome</keyword>
<reference evidence="3" key="1">
    <citation type="submission" date="2025-08" db="UniProtKB">
        <authorList>
            <consortium name="RefSeq"/>
        </authorList>
    </citation>
    <scope>IDENTIFICATION</scope>
    <source>
        <strain evidence="3">Mau12</strain>
        <tissue evidence="3">Whole Body</tissue>
    </source>
</reference>
<accession>A0A6P8KBV5</accession>
<gene>
    <name evidence="3" type="primary">LOC117144541</name>
</gene>
<protein>
    <submittedName>
        <fullName evidence="3">Uncharacterized protein LOC117144541</fullName>
    </submittedName>
</protein>
<dbReference type="GeneID" id="117144541"/>
<sequence>MPSHWPCLLILLVLIVLLLAVGGYYTIIHPKQIHLESCYHKGGACRETWNCEERYRSRVRTTCINKRKVCCMSTLQIKSLQDAEYYAE</sequence>
<organism evidence="2 3">
    <name type="scientific">Drosophila mauritiana</name>
    <name type="common">Fruit fly</name>
    <dbReference type="NCBI Taxonomy" id="7226"/>
    <lineage>
        <taxon>Eukaryota</taxon>
        <taxon>Metazoa</taxon>
        <taxon>Ecdysozoa</taxon>
        <taxon>Arthropoda</taxon>
        <taxon>Hexapoda</taxon>
        <taxon>Insecta</taxon>
        <taxon>Pterygota</taxon>
        <taxon>Neoptera</taxon>
        <taxon>Endopterygota</taxon>
        <taxon>Diptera</taxon>
        <taxon>Brachycera</taxon>
        <taxon>Muscomorpha</taxon>
        <taxon>Ephydroidea</taxon>
        <taxon>Drosophilidae</taxon>
        <taxon>Drosophila</taxon>
        <taxon>Sophophora</taxon>
    </lineage>
</organism>
<keyword evidence="1" id="KW-0732">Signal</keyword>
<name>A0A6P8KBV5_DROMA</name>
<feature type="signal peptide" evidence="1">
    <location>
        <begin position="1"/>
        <end position="23"/>
    </location>
</feature>
<dbReference type="AlphaFoldDB" id="A0A6P8KBV5"/>
<evidence type="ECO:0000313" key="2">
    <source>
        <dbReference type="Proteomes" id="UP000515162"/>
    </source>
</evidence>
<evidence type="ECO:0000313" key="3">
    <source>
        <dbReference type="RefSeq" id="XP_033165667.1"/>
    </source>
</evidence>
<evidence type="ECO:0000256" key="1">
    <source>
        <dbReference type="SAM" id="SignalP"/>
    </source>
</evidence>
<dbReference type="RefSeq" id="XP_033165667.1">
    <property type="nucleotide sequence ID" value="XM_033309776.1"/>
</dbReference>
<dbReference type="Proteomes" id="UP000515162">
    <property type="component" value="Chromosome 3R"/>
</dbReference>
<feature type="chain" id="PRO_5028026277" evidence="1">
    <location>
        <begin position="24"/>
        <end position="88"/>
    </location>
</feature>